<keyword evidence="3" id="KW-1185">Reference proteome</keyword>
<reference evidence="2 3" key="1">
    <citation type="journal article" date="2013" name="PLoS ONE">
        <title>Predicting the Proteins of Angomonas deanei, Strigomonas culicis and Their Respective Endosymbionts Reveals New Aspects of the Trypanosomatidae Family.</title>
        <authorList>
            <person name="Motta M.C."/>
            <person name="Martins A.C."/>
            <person name="de Souza S.S."/>
            <person name="Catta-Preta C.M."/>
            <person name="Silva R."/>
            <person name="Klein C.C."/>
            <person name="de Almeida L.G."/>
            <person name="de Lima Cunha O."/>
            <person name="Ciapina L.P."/>
            <person name="Brocchi M."/>
            <person name="Colabardini A.C."/>
            <person name="de Araujo Lima B."/>
            <person name="Machado C.R."/>
            <person name="de Almeida Soares C.M."/>
            <person name="Probst C.M."/>
            <person name="de Menezes C.B."/>
            <person name="Thompson C.E."/>
            <person name="Bartholomeu D.C."/>
            <person name="Gradia D.F."/>
            <person name="Pavoni D.P."/>
            <person name="Grisard E.C."/>
            <person name="Fantinatti-Garboggini F."/>
            <person name="Marchini F.K."/>
            <person name="Rodrigues-Luiz G.F."/>
            <person name="Wagner G."/>
            <person name="Goldman G.H."/>
            <person name="Fietto J.L."/>
            <person name="Elias M.C."/>
            <person name="Goldman M.H."/>
            <person name="Sagot M.F."/>
            <person name="Pereira M."/>
            <person name="Stoco P.H."/>
            <person name="de Mendonca-Neto R.P."/>
            <person name="Teixeira S.M."/>
            <person name="Maciel T.E."/>
            <person name="de Oliveira Mendes T.A."/>
            <person name="Urmenyi T.P."/>
            <person name="de Souza W."/>
            <person name="Schenkman S."/>
            <person name="de Vasconcelos A.T."/>
        </authorList>
    </citation>
    <scope>NUCLEOTIDE SEQUENCE [LARGE SCALE GENOMIC DNA]</scope>
</reference>
<comment type="caution">
    <text evidence="2">The sequence shown here is derived from an EMBL/GenBank/DDBJ whole genome shotgun (WGS) entry which is preliminary data.</text>
</comment>
<gene>
    <name evidence="2" type="ORF">STCU_04242</name>
</gene>
<feature type="region of interest" description="Disordered" evidence="1">
    <location>
        <begin position="225"/>
        <end position="257"/>
    </location>
</feature>
<name>S9UMF9_9TRYP</name>
<evidence type="ECO:0000256" key="1">
    <source>
        <dbReference type="SAM" id="MobiDB-lite"/>
    </source>
</evidence>
<organism evidence="2 3">
    <name type="scientific">Strigomonas culicis</name>
    <dbReference type="NCBI Taxonomy" id="28005"/>
    <lineage>
        <taxon>Eukaryota</taxon>
        <taxon>Discoba</taxon>
        <taxon>Euglenozoa</taxon>
        <taxon>Kinetoplastea</taxon>
        <taxon>Metakinetoplastina</taxon>
        <taxon>Trypanosomatida</taxon>
        <taxon>Trypanosomatidae</taxon>
        <taxon>Strigomonadinae</taxon>
        <taxon>Strigomonas</taxon>
    </lineage>
</organism>
<dbReference type="EMBL" id="ATMH01004242">
    <property type="protein sequence ID" value="EPY30088.1"/>
    <property type="molecule type" value="Genomic_DNA"/>
</dbReference>
<dbReference type="Proteomes" id="UP000015354">
    <property type="component" value="Unassembled WGS sequence"/>
</dbReference>
<dbReference type="AlphaFoldDB" id="S9UMF9"/>
<sequence>MRVPHLGRHLLPEEELHGPLALRQTWEHVVRAHPVLLEAVVLLHVVNQRVLPCRCRGVVAQRFDDHQRRVRDGGVQLTKEGVQHAVHVRVPPLAAPRLSHHVGEGPGTQHELAARVARAAQELRLQVLEGARAQAERERVRTGRVAGRARRVGVTRGQHNGPTLRALAGRVGQQRKLAVVPARVVRRRVAHRLREADLQHAHLLVVAVDGGHLRARLHQQLLQPPRAAAHVQHPQPRRRWRRADPGRGGRGGAVRRVQPRKHRVGQELVQRLALVVLHEEVVRLGEPLVHLLGAHAVGRDGVVESFCEGLRAALGVVLRVRVRRPYRFEAAALFVAQELRHEGDRVHVLVVHRCVPPRRIRGLCLALWTHRLHFVFLERRGIGVTVRSFWRGHASTCRYVGVYYFFFRFG</sequence>
<evidence type="ECO:0000313" key="3">
    <source>
        <dbReference type="Proteomes" id="UP000015354"/>
    </source>
</evidence>
<accession>S9UMF9</accession>
<proteinExistence type="predicted"/>
<evidence type="ECO:0000313" key="2">
    <source>
        <dbReference type="EMBL" id="EPY30088.1"/>
    </source>
</evidence>
<protein>
    <submittedName>
        <fullName evidence="2">Uncharacterized protein</fullName>
    </submittedName>
</protein>